<dbReference type="PANTHER" id="PTHR47751">
    <property type="entry name" value="SUPERFAMILY HYDROLASE, PUTATIVE (AFU_ORTHOLOGUE AFUA_2G16580)-RELATED"/>
    <property type="match status" value="1"/>
</dbReference>
<dbReference type="PANTHER" id="PTHR47751:SF2">
    <property type="entry name" value="DLTD N-TERMINAL DOMAIN PROTEIN (AFU_ORTHOLOGUE AFUA_8G00380)-RELATED"/>
    <property type="match status" value="1"/>
</dbReference>
<evidence type="ECO:0000259" key="2">
    <source>
        <dbReference type="Pfam" id="PF12146"/>
    </source>
</evidence>
<organism evidence="3 4">
    <name type="scientific">Xylaria multiplex</name>
    <dbReference type="NCBI Taxonomy" id="323545"/>
    <lineage>
        <taxon>Eukaryota</taxon>
        <taxon>Fungi</taxon>
        <taxon>Dikarya</taxon>
        <taxon>Ascomycota</taxon>
        <taxon>Pezizomycotina</taxon>
        <taxon>Sordariomycetes</taxon>
        <taxon>Xylariomycetidae</taxon>
        <taxon>Xylariales</taxon>
        <taxon>Xylariaceae</taxon>
        <taxon>Xylaria</taxon>
    </lineage>
</organism>
<dbReference type="InterPro" id="IPR029058">
    <property type="entry name" value="AB_hydrolase_fold"/>
</dbReference>
<proteinExistence type="inferred from homology"/>
<evidence type="ECO:0000313" key="3">
    <source>
        <dbReference type="EMBL" id="KAF2971713.1"/>
    </source>
</evidence>
<dbReference type="InParanoid" id="A0A7C8MYL7"/>
<dbReference type="OrthoDB" id="2498029at2759"/>
<evidence type="ECO:0000313" key="4">
    <source>
        <dbReference type="Proteomes" id="UP000481858"/>
    </source>
</evidence>
<dbReference type="Pfam" id="PF12146">
    <property type="entry name" value="Hydrolase_4"/>
    <property type="match status" value="1"/>
</dbReference>
<feature type="domain" description="Serine aminopeptidase S33" evidence="2">
    <location>
        <begin position="32"/>
        <end position="269"/>
    </location>
</feature>
<dbReference type="InterPro" id="IPR022742">
    <property type="entry name" value="Hydrolase_4"/>
</dbReference>
<name>A0A7C8MYL7_9PEZI</name>
<dbReference type="EMBL" id="WUBL01000011">
    <property type="protein sequence ID" value="KAF2971713.1"/>
    <property type="molecule type" value="Genomic_DNA"/>
</dbReference>
<protein>
    <recommendedName>
        <fullName evidence="2">Serine aminopeptidase S33 domain-containing protein</fullName>
    </recommendedName>
</protein>
<gene>
    <name evidence="3" type="ORF">GQX73_g1779</name>
</gene>
<evidence type="ECO:0000256" key="1">
    <source>
        <dbReference type="ARBA" id="ARBA00029464"/>
    </source>
</evidence>
<comment type="similarity">
    <text evidence="1">Belongs to the polyketide transferase af380 family.</text>
</comment>
<sequence>MATNMREQVEIKTHDQTTLRGWFYQAGSKAPVVVMSPGMPGIKEHFLDCFAERFQKAGIATLLYDHRNWGESDGLPRHHSNHQEQTQDTHDVIYYISTRSDIDPNTIALWGSSFSGGIALIAGAVDPRVKAVITQVPFVSGNAARARLPDDFLAKIYTDRGETTFLKPTYIPAFPNSLEQARTQPYAAVMSTEESWNHYQDVTALGHNKENKITLQSMFYAIRSEPAAFISQISPKPLFMTIGLHDSLIDSQLQKQVFSNAGEPKELLKLDCGYFDVYKGRRFEENISAQIAFLKKYL</sequence>
<dbReference type="AlphaFoldDB" id="A0A7C8MYL7"/>
<accession>A0A7C8MYL7</accession>
<dbReference type="Proteomes" id="UP000481858">
    <property type="component" value="Unassembled WGS sequence"/>
</dbReference>
<dbReference type="SUPFAM" id="SSF53474">
    <property type="entry name" value="alpha/beta-Hydrolases"/>
    <property type="match status" value="1"/>
</dbReference>
<reference evidence="3 4" key="1">
    <citation type="submission" date="2019-12" db="EMBL/GenBank/DDBJ databases">
        <title>Draft genome sequence of the ascomycete Xylaria multiplex DSM 110363.</title>
        <authorList>
            <person name="Buettner E."/>
            <person name="Kellner H."/>
        </authorList>
    </citation>
    <scope>NUCLEOTIDE SEQUENCE [LARGE SCALE GENOMIC DNA]</scope>
    <source>
        <strain evidence="3 4">DSM 110363</strain>
    </source>
</reference>
<dbReference type="Gene3D" id="3.40.50.1820">
    <property type="entry name" value="alpha/beta hydrolase"/>
    <property type="match status" value="1"/>
</dbReference>
<dbReference type="Gene3D" id="1.10.10.800">
    <property type="match status" value="1"/>
</dbReference>
<comment type="caution">
    <text evidence="3">The sequence shown here is derived from an EMBL/GenBank/DDBJ whole genome shotgun (WGS) entry which is preliminary data.</text>
</comment>
<keyword evidence="4" id="KW-1185">Reference proteome</keyword>
<dbReference type="InterPro" id="IPR051411">
    <property type="entry name" value="Polyketide_trans_af380"/>
</dbReference>